<dbReference type="PANTHER" id="PTHR47718:SF17">
    <property type="entry name" value="PROTEIN FAR1-RELATED SEQUENCE 5-LIKE"/>
    <property type="match status" value="1"/>
</dbReference>
<dbReference type="AlphaFoldDB" id="A0A2N9HH01"/>
<feature type="domain" description="FAR1" evidence="1">
    <location>
        <begin position="33"/>
        <end position="118"/>
    </location>
</feature>
<gene>
    <name evidence="2" type="ORF">FSB_LOCUS38832</name>
</gene>
<dbReference type="Pfam" id="PF03101">
    <property type="entry name" value="FAR1"/>
    <property type="match status" value="1"/>
</dbReference>
<reference evidence="2" key="1">
    <citation type="submission" date="2018-02" db="EMBL/GenBank/DDBJ databases">
        <authorList>
            <person name="Cohen D.B."/>
            <person name="Kent A.D."/>
        </authorList>
    </citation>
    <scope>NUCLEOTIDE SEQUENCE</scope>
</reference>
<sequence>MLTVIDIESRDIGNNDEDLLGMVVYNEDEAYKLYNDYATRTGFSIQKQKIRYLKDKVIRQREYVCSKEGFQRDSSSCEAKKMNRLETRTGCKAGIRFTVENGEWKVTSFKHEHNHELAKVEYRQFLRSNRRITDAYSGVLTTFKEAGIRTIGAYSFMSEETGGFENVGFTRRDAYNFMNRQKLIKVEAGDAQSLINLFKQKQAEDPMFFYAVQVDQKNRMTNFFWKRWQVKD</sequence>
<dbReference type="InterPro" id="IPR004330">
    <property type="entry name" value="FAR1_DNA_bnd_dom"/>
</dbReference>
<name>A0A2N9HH01_FAGSY</name>
<proteinExistence type="predicted"/>
<dbReference type="EMBL" id="OIVN01003398">
    <property type="protein sequence ID" value="SPD10950.1"/>
    <property type="molecule type" value="Genomic_DNA"/>
</dbReference>
<protein>
    <recommendedName>
        <fullName evidence="1">FAR1 domain-containing protein</fullName>
    </recommendedName>
</protein>
<accession>A0A2N9HH01</accession>
<dbReference type="PANTHER" id="PTHR47718">
    <property type="entry name" value="OS01G0519700 PROTEIN"/>
    <property type="match status" value="1"/>
</dbReference>
<evidence type="ECO:0000259" key="1">
    <source>
        <dbReference type="Pfam" id="PF03101"/>
    </source>
</evidence>
<evidence type="ECO:0000313" key="2">
    <source>
        <dbReference type="EMBL" id="SPD10950.1"/>
    </source>
</evidence>
<organism evidence="2">
    <name type="scientific">Fagus sylvatica</name>
    <name type="common">Beechnut</name>
    <dbReference type="NCBI Taxonomy" id="28930"/>
    <lineage>
        <taxon>Eukaryota</taxon>
        <taxon>Viridiplantae</taxon>
        <taxon>Streptophyta</taxon>
        <taxon>Embryophyta</taxon>
        <taxon>Tracheophyta</taxon>
        <taxon>Spermatophyta</taxon>
        <taxon>Magnoliopsida</taxon>
        <taxon>eudicotyledons</taxon>
        <taxon>Gunneridae</taxon>
        <taxon>Pentapetalae</taxon>
        <taxon>rosids</taxon>
        <taxon>fabids</taxon>
        <taxon>Fagales</taxon>
        <taxon>Fagaceae</taxon>
        <taxon>Fagus</taxon>
    </lineage>
</organism>